<gene>
    <name evidence="5" type="ORF">DCO56_19940</name>
</gene>
<organism evidence="5 6">
    <name type="scientific">Sphingobacterium athyrii</name>
    <dbReference type="NCBI Taxonomy" id="2152717"/>
    <lineage>
        <taxon>Bacteria</taxon>
        <taxon>Pseudomonadati</taxon>
        <taxon>Bacteroidota</taxon>
        <taxon>Sphingobacteriia</taxon>
        <taxon>Sphingobacteriales</taxon>
        <taxon>Sphingobacteriaceae</taxon>
        <taxon>Sphingobacterium</taxon>
    </lineage>
</organism>
<sequence length="258" mass="29471">MLKTVVFPMMTFLLGQTLMAQEIILERKAPVSQVYKEAVEAEDALPMNDLNIEFGYVLYQTEINTDTDTESGELELENVRDYAVVYMDGKLQGTLTDKGKKLAIKADPGNHTLQFYVENISRITYGPEITDNSKGLFGNVTLDGNNVQNWKMIPLNVRNYPIKDLVFEQNPGTDTPGFYQGQFDFSRPQNMYLNMTGWGMGEVWLNQRYLGAYWEEEKQQSILIPSEDLVPGKNELVIFELKNNQQKKISLSPTPIFK</sequence>
<dbReference type="EMBL" id="QCXX01000006">
    <property type="protein sequence ID" value="PUV22487.1"/>
    <property type="molecule type" value="Genomic_DNA"/>
</dbReference>
<dbReference type="Gene3D" id="2.60.120.260">
    <property type="entry name" value="Galactose-binding domain-like"/>
    <property type="match status" value="2"/>
</dbReference>
<dbReference type="SUPFAM" id="SSF49785">
    <property type="entry name" value="Galactose-binding domain-like"/>
    <property type="match status" value="1"/>
</dbReference>
<dbReference type="InterPro" id="IPR001944">
    <property type="entry name" value="Glycoside_Hdrlase_35"/>
</dbReference>
<evidence type="ECO:0000259" key="4">
    <source>
        <dbReference type="Pfam" id="PF21467"/>
    </source>
</evidence>
<dbReference type="OrthoDB" id="703126at2"/>
<evidence type="ECO:0000259" key="3">
    <source>
        <dbReference type="Pfam" id="PF21317"/>
    </source>
</evidence>
<dbReference type="InterPro" id="IPR048913">
    <property type="entry name" value="BetaGal_gal-bd"/>
</dbReference>
<comment type="caution">
    <text evidence="5">The sequence shown here is derived from an EMBL/GenBank/DDBJ whole genome shotgun (WGS) entry which is preliminary data.</text>
</comment>
<accession>A0A363NP30</accession>
<evidence type="ECO:0000256" key="2">
    <source>
        <dbReference type="ARBA" id="ARBA00023295"/>
    </source>
</evidence>
<dbReference type="PANTHER" id="PTHR23421">
    <property type="entry name" value="BETA-GALACTOSIDASE RELATED"/>
    <property type="match status" value="1"/>
</dbReference>
<evidence type="ECO:0008006" key="7">
    <source>
        <dbReference type="Google" id="ProtNLM"/>
    </source>
</evidence>
<keyword evidence="6" id="KW-1185">Reference proteome</keyword>
<dbReference type="Pfam" id="PF21467">
    <property type="entry name" value="BetaGal_gal-bd"/>
    <property type="match status" value="1"/>
</dbReference>
<reference evidence="5 6" key="1">
    <citation type="submission" date="2018-04" db="EMBL/GenBank/DDBJ databases">
        <title>Sphingobacterium sp. M46 Genome.</title>
        <authorList>
            <person name="Cheng J."/>
            <person name="Li Y."/>
        </authorList>
    </citation>
    <scope>NUCLEOTIDE SEQUENCE [LARGE SCALE GENOMIC DNA]</scope>
    <source>
        <strain evidence="5 6">M46</strain>
    </source>
</reference>
<dbReference type="GO" id="GO:0005975">
    <property type="term" value="P:carbohydrate metabolic process"/>
    <property type="evidence" value="ECO:0007669"/>
    <property type="project" value="InterPro"/>
</dbReference>
<dbReference type="AlphaFoldDB" id="A0A363NP30"/>
<dbReference type="InterPro" id="IPR048912">
    <property type="entry name" value="BetaGal1-like_ABD1"/>
</dbReference>
<evidence type="ECO:0000313" key="6">
    <source>
        <dbReference type="Proteomes" id="UP000250831"/>
    </source>
</evidence>
<dbReference type="InterPro" id="IPR008979">
    <property type="entry name" value="Galactose-bd-like_sf"/>
</dbReference>
<evidence type="ECO:0000313" key="5">
    <source>
        <dbReference type="EMBL" id="PUV22487.1"/>
    </source>
</evidence>
<evidence type="ECO:0000256" key="1">
    <source>
        <dbReference type="ARBA" id="ARBA00022801"/>
    </source>
</evidence>
<feature type="domain" description="Beta-galactosidase galactose-binding" evidence="4">
    <location>
        <begin position="176"/>
        <end position="234"/>
    </location>
</feature>
<name>A0A363NP30_9SPHI</name>
<dbReference type="GO" id="GO:0004553">
    <property type="term" value="F:hydrolase activity, hydrolyzing O-glycosyl compounds"/>
    <property type="evidence" value="ECO:0007669"/>
    <property type="project" value="InterPro"/>
</dbReference>
<keyword evidence="1" id="KW-0378">Hydrolase</keyword>
<dbReference type="Pfam" id="PF21317">
    <property type="entry name" value="BetaGal_ABD_1"/>
    <property type="match status" value="1"/>
</dbReference>
<proteinExistence type="predicted"/>
<feature type="domain" description="Beta-galactosidase 1-like first all-beta" evidence="3">
    <location>
        <begin position="46"/>
        <end position="156"/>
    </location>
</feature>
<dbReference type="Proteomes" id="UP000250831">
    <property type="component" value="Unassembled WGS sequence"/>
</dbReference>
<keyword evidence="2" id="KW-0326">Glycosidase</keyword>
<protein>
    <recommendedName>
        <fullName evidence="7">Beta-galactosidase</fullName>
    </recommendedName>
</protein>